<sequence>MTQFIHILARTPFLGRFVIFLFRIKIASTYLLGELNKVLRWLYGSRETTNLTYDLTELNKKHLVSFLANVTQKSFDELMGYVNEIEQDTHLKSHIENQTAKSSWSIIADKEARYGRRVGWYALIRAFRPQVVIETGIDKGLGSCVITAALMKNCKEGLPGFYYGTDINPKAGYLLSGEYKKYGEILIGDSIESLNTFSKPIDLFINDSAHSAEYELREYHTIQNKLTQNAFILGDNSHCTDKLFQFSRMTGRNYLFFQEVPKDHWYPGAGIGVAFKAF</sequence>
<dbReference type="SUPFAM" id="SSF53335">
    <property type="entry name" value="S-adenosyl-L-methionine-dependent methyltransferases"/>
    <property type="match status" value="1"/>
</dbReference>
<keyword evidence="2" id="KW-1185">Reference proteome</keyword>
<dbReference type="Gene3D" id="3.40.50.150">
    <property type="entry name" value="Vaccinia Virus protein VP39"/>
    <property type="match status" value="1"/>
</dbReference>
<proteinExistence type="predicted"/>
<dbReference type="GO" id="GO:0032259">
    <property type="term" value="P:methylation"/>
    <property type="evidence" value="ECO:0007669"/>
    <property type="project" value="UniProtKB-KW"/>
</dbReference>
<name>A0AA96GP88_9BACT</name>
<evidence type="ECO:0000313" key="2">
    <source>
        <dbReference type="Proteomes" id="UP001302494"/>
    </source>
</evidence>
<reference evidence="1 2" key="1">
    <citation type="submission" date="2023-01" db="EMBL/GenBank/DDBJ databases">
        <title>Cultivation and genomic characterization of new, ubiquitous marine nitrite-oxidizing bacteria from the Nitrospirales.</title>
        <authorList>
            <person name="Mueller A.J."/>
            <person name="Daebeler A."/>
            <person name="Herbold C.W."/>
            <person name="Kirkegaard R.H."/>
            <person name="Daims H."/>
        </authorList>
    </citation>
    <scope>NUCLEOTIDE SEQUENCE [LARGE SCALE GENOMIC DNA]</scope>
    <source>
        <strain evidence="1 2">DK</strain>
    </source>
</reference>
<dbReference type="KEGG" id="nneo:PQG83_10065"/>
<dbReference type="GO" id="GO:0008168">
    <property type="term" value="F:methyltransferase activity"/>
    <property type="evidence" value="ECO:0007669"/>
    <property type="project" value="UniProtKB-KW"/>
</dbReference>
<dbReference type="AlphaFoldDB" id="A0AA96GP88"/>
<evidence type="ECO:0000313" key="1">
    <source>
        <dbReference type="EMBL" id="WNM64075.1"/>
    </source>
</evidence>
<protein>
    <submittedName>
        <fullName evidence="1">Class I SAM-dependent methyltransferase</fullName>
    </submittedName>
</protein>
<dbReference type="Proteomes" id="UP001302494">
    <property type="component" value="Chromosome"/>
</dbReference>
<dbReference type="Pfam" id="PF13578">
    <property type="entry name" value="Methyltransf_24"/>
    <property type="match status" value="1"/>
</dbReference>
<gene>
    <name evidence="1" type="ORF">PQG83_10065</name>
</gene>
<keyword evidence="1" id="KW-0808">Transferase</keyword>
<dbReference type="InterPro" id="IPR029063">
    <property type="entry name" value="SAM-dependent_MTases_sf"/>
</dbReference>
<dbReference type="RefSeq" id="WP_312748994.1">
    <property type="nucleotide sequence ID" value="NZ_CP116968.1"/>
</dbReference>
<dbReference type="EMBL" id="CP116968">
    <property type="protein sequence ID" value="WNM64075.1"/>
    <property type="molecule type" value="Genomic_DNA"/>
</dbReference>
<keyword evidence="1" id="KW-0489">Methyltransferase</keyword>
<organism evidence="1 2">
    <name type="scientific">Candidatus Nitrospira neomarina</name>
    <dbReference type="NCBI Taxonomy" id="3020899"/>
    <lineage>
        <taxon>Bacteria</taxon>
        <taxon>Pseudomonadati</taxon>
        <taxon>Nitrospirota</taxon>
        <taxon>Nitrospiria</taxon>
        <taxon>Nitrospirales</taxon>
        <taxon>Nitrospiraceae</taxon>
        <taxon>Nitrospira</taxon>
    </lineage>
</organism>
<accession>A0AA96GP88</accession>